<protein>
    <submittedName>
        <fullName evidence="1">Uncharacterized protein</fullName>
    </submittedName>
</protein>
<dbReference type="AlphaFoldDB" id="E5XLW3"/>
<evidence type="ECO:0000313" key="2">
    <source>
        <dbReference type="Proteomes" id="UP000004816"/>
    </source>
</evidence>
<dbReference type="Proteomes" id="UP000004816">
    <property type="component" value="Unassembled WGS sequence"/>
</dbReference>
<dbReference type="InterPro" id="IPR049249">
    <property type="entry name" value="DUF6882"/>
</dbReference>
<proteinExistence type="predicted"/>
<organism evidence="1 2">
    <name type="scientific">Segniliparus rugosus (strain ATCC BAA-974 / DSM 45345 / CCUG 50838 / CIP 108380 / JCM 13579 / CDC 945)</name>
    <dbReference type="NCBI Taxonomy" id="679197"/>
    <lineage>
        <taxon>Bacteria</taxon>
        <taxon>Bacillati</taxon>
        <taxon>Actinomycetota</taxon>
        <taxon>Actinomycetes</taxon>
        <taxon>Mycobacteriales</taxon>
        <taxon>Segniliparaceae</taxon>
        <taxon>Segniliparus</taxon>
    </lineage>
</organism>
<dbReference type="STRING" id="679197.HMPREF9336_00482"/>
<dbReference type="eggNOG" id="ENOG50328JT">
    <property type="taxonomic scope" value="Bacteria"/>
</dbReference>
<keyword evidence="2" id="KW-1185">Reference proteome</keyword>
<sequence>MTGPNEFPLREFSEENFQSFLMAVERSLLLQEFIGSDPEHGGLALRLPEGTVTLHPGRPNQITTAAQLLGAAFRDSEGGWTWHWGWENPYGLDESVLSFAREVFELGSHQEGGLQRLFCERASALGAGPQPAVWNGYFASGLLARHNLAPLFFDEGEQYLVLAVQLWEPSPPATARLIAQTLRAAQEVPDLPWQSALASYAAQRGLRLEVREESDAPDDPSHITMRCSLSGAEGGPVHAVLDAAGRLIAIESAEGHAVFEYDGASPDPVALVGPAQPVREDSWSAVFDQALLAGVEQRLALGEFVVGFRYFLSEGHVLLNPDSDSPVNAPAQLLGVAALEENGDWVWRWGWENPFGFPDQALTISRQLRSIAERKGIEPLLEPSVLLPNGPGAAEGYGMIAAHLMPGLSPLFIEQDGQVAVAMMHFEVRAKTTARRIARAVAAAAQSAEPADWPRALRGYAERRGLELSVRPEGFVFQGADGGPVTVVLDQRARIIAVDSEEGRIELRDEHDPAPSARAGVGEPPPAYPLSQELFADVALWSWDQQLRLEDVVGGDSPYNGPFYPDVQAGSITFNHGREPSFTAKAHVLGTASPRQGSWLWGWANPNGLPSQVVAASASVRDSLLSRGHEMLAEPELPLRGEAREVARRIGAVASHVTGLPCFTFEAGGGLIVALLVEHPMLALREPTTFRIDQVLVRAVSAGVVADWPRALAAYAEKRGLGLERDETGYALLLPSGGAVSVELDDHGRVGLISSRLDRDSLSRVAPRRDR</sequence>
<comment type="caution">
    <text evidence="1">The sequence shown here is derived from an EMBL/GenBank/DDBJ whole genome shotgun (WGS) entry which is preliminary data.</text>
</comment>
<gene>
    <name evidence="1" type="ORF">HMPREF9336_00482</name>
</gene>
<name>E5XLW3_SEGRC</name>
<evidence type="ECO:0000313" key="1">
    <source>
        <dbReference type="EMBL" id="EFV14649.1"/>
    </source>
</evidence>
<reference evidence="1 2" key="1">
    <citation type="journal article" date="2011" name="Stand. Genomic Sci.">
        <title>High quality draft genome sequence of Segniliparus rugosus CDC 945(T)= (ATCC BAA-974(T)).</title>
        <authorList>
            <person name="Earl A.M."/>
            <person name="Desjardins C.A."/>
            <person name="Fitzgerald M.G."/>
            <person name="Arachchi H.M."/>
            <person name="Zeng Q."/>
            <person name="Mehta T."/>
            <person name="Griggs A."/>
            <person name="Birren B.W."/>
            <person name="Toney N.C."/>
            <person name="Carr J."/>
            <person name="Posey J."/>
            <person name="Butler W.R."/>
        </authorList>
    </citation>
    <scope>NUCLEOTIDE SEQUENCE [LARGE SCALE GENOMIC DNA]</scope>
    <source>
        <strain evidence="2">ATCC BAA-974 / DSM 45345 / CCUG 50838 / CIP 108380 / JCM 13579 / CDC 945</strain>
    </source>
</reference>
<accession>E5XLW3</accession>
<dbReference type="Pfam" id="PF21813">
    <property type="entry name" value="DUF6882"/>
    <property type="match status" value="3"/>
</dbReference>
<dbReference type="HOGENOM" id="CLU_362423_0_0_11"/>
<dbReference type="EMBL" id="ACZI02000003">
    <property type="protein sequence ID" value="EFV14649.1"/>
    <property type="molecule type" value="Genomic_DNA"/>
</dbReference>